<keyword evidence="4 6" id="KW-0067">ATP-binding</keyword>
<dbReference type="STRING" id="1353952.A0A165FMA4"/>
<dbReference type="InterPro" id="IPR027417">
    <property type="entry name" value="P-loop_NTPase"/>
</dbReference>
<dbReference type="Proteomes" id="UP000076842">
    <property type="component" value="Unassembled WGS sequence"/>
</dbReference>
<organism evidence="11 12">
    <name type="scientific">Calocera cornea HHB12733</name>
    <dbReference type="NCBI Taxonomy" id="1353952"/>
    <lineage>
        <taxon>Eukaryota</taxon>
        <taxon>Fungi</taxon>
        <taxon>Dikarya</taxon>
        <taxon>Basidiomycota</taxon>
        <taxon>Agaricomycotina</taxon>
        <taxon>Dacrymycetes</taxon>
        <taxon>Dacrymycetales</taxon>
        <taxon>Dacrymycetaceae</taxon>
        <taxon>Calocera</taxon>
    </lineage>
</organism>
<reference evidence="11 12" key="1">
    <citation type="journal article" date="2016" name="Mol. Biol. Evol.">
        <title>Comparative Genomics of Early-Diverging Mushroom-Forming Fungi Provides Insights into the Origins of Lignocellulose Decay Capabilities.</title>
        <authorList>
            <person name="Nagy L.G."/>
            <person name="Riley R."/>
            <person name="Tritt A."/>
            <person name="Adam C."/>
            <person name="Daum C."/>
            <person name="Floudas D."/>
            <person name="Sun H."/>
            <person name="Yadav J.S."/>
            <person name="Pangilinan J."/>
            <person name="Larsson K.H."/>
            <person name="Matsuura K."/>
            <person name="Barry K."/>
            <person name="Labutti K."/>
            <person name="Kuo R."/>
            <person name="Ohm R.A."/>
            <person name="Bhattacharya S.S."/>
            <person name="Shirouzu T."/>
            <person name="Yoshinaga Y."/>
            <person name="Martin F.M."/>
            <person name="Grigoriev I.V."/>
            <person name="Hibbett D.S."/>
        </authorList>
    </citation>
    <scope>NUCLEOTIDE SEQUENCE [LARGE SCALE GENOMIC DNA]</scope>
    <source>
        <strain evidence="11 12">HHB12733</strain>
    </source>
</reference>
<dbReference type="InterPro" id="IPR011545">
    <property type="entry name" value="DEAD/DEAH_box_helicase_dom"/>
</dbReference>
<dbReference type="InterPro" id="IPR014001">
    <property type="entry name" value="Helicase_ATP-bd"/>
</dbReference>
<evidence type="ECO:0000259" key="9">
    <source>
        <dbReference type="PROSITE" id="PS51192"/>
    </source>
</evidence>
<keyword evidence="5 7" id="KW-0694">RNA-binding</keyword>
<dbReference type="SUPFAM" id="SSF52540">
    <property type="entry name" value="P-loop containing nucleoside triphosphate hydrolases"/>
    <property type="match status" value="2"/>
</dbReference>
<accession>A0A165FMA4</accession>
<comment type="similarity">
    <text evidence="6">Belongs to the DEAD box helicase family.</text>
</comment>
<dbReference type="PANTHER" id="PTHR24031">
    <property type="entry name" value="RNA HELICASE"/>
    <property type="match status" value="1"/>
</dbReference>
<evidence type="ECO:0000256" key="2">
    <source>
        <dbReference type="ARBA" id="ARBA00022801"/>
    </source>
</evidence>
<dbReference type="GO" id="GO:0005524">
    <property type="term" value="F:ATP binding"/>
    <property type="evidence" value="ECO:0007669"/>
    <property type="project" value="UniProtKB-UniRule"/>
</dbReference>
<keyword evidence="2 6" id="KW-0378">Hydrolase</keyword>
<comment type="catalytic activity">
    <reaction evidence="7">
        <text>ATP + H2O = ADP + phosphate + H(+)</text>
        <dbReference type="Rhea" id="RHEA:13065"/>
        <dbReference type="ChEBI" id="CHEBI:15377"/>
        <dbReference type="ChEBI" id="CHEBI:15378"/>
        <dbReference type="ChEBI" id="CHEBI:30616"/>
        <dbReference type="ChEBI" id="CHEBI:43474"/>
        <dbReference type="ChEBI" id="CHEBI:456216"/>
        <dbReference type="EC" id="3.6.4.13"/>
    </reaction>
</comment>
<keyword evidence="3 6" id="KW-0347">Helicase</keyword>
<evidence type="ECO:0000313" key="11">
    <source>
        <dbReference type="EMBL" id="KZT56947.1"/>
    </source>
</evidence>
<keyword evidence="12" id="KW-1185">Reference proteome</keyword>
<sequence>MSAPPGASQAPSRNRRRPRRPQQQHPAAPSLAARIAPLSTAATPTSELPTPEPESTDNAKYLSNAKFADFYARGVLTKALFERIPFEYCTEVQEKTFLPIIEGKDVFGQAKTGTGKTIAFLVPAIEQLARRPVPPPEVISILVIAPTRELCLQIEKEAKMLFAGSVYRTQSVIGGVNIKVQRRDLLNERSDVLIATPGRLVDHIENSNLGPRLKTVQTFVMDEADRLLDEGFQKSLIQIANQVTPKDRRQTLLFSATVDNKIRDIARVVLKDKHEFITTISDADEATHQHVHQDYIVTSLAKEDAVMLTLIRRAARTPFPKIIVFYSTARGAAIAYDLFKGIPDFQDLPMFEIHSRLSQGARIKQADAFKTALKGVLFSSDVTARGMDFPNITAVYQVGSPSSPEQYIHRLGRTARAGAEGYGVLILADFEANVLLNKKEMRELPLKPHPEAQHLTDESSDEFKSAKEMVVQTYDAMDSVAKAQAYQAFMGYYNGFQKAFRWSKEDLVRTANHYALDVLRYRSPDGSNNPPPLLPKTVGMMGLKGVVGLNIVRPQPDAQQGYGGGRSSAPPPKKRQRAA</sequence>
<dbReference type="GO" id="GO:0003724">
    <property type="term" value="F:RNA helicase activity"/>
    <property type="evidence" value="ECO:0007669"/>
    <property type="project" value="UniProtKB-EC"/>
</dbReference>
<protein>
    <recommendedName>
        <fullName evidence="7">ATP-dependent RNA helicase</fullName>
        <ecNumber evidence="7">3.6.4.13</ecNumber>
    </recommendedName>
</protein>
<dbReference type="InterPro" id="IPR001650">
    <property type="entry name" value="Helicase_C-like"/>
</dbReference>
<feature type="domain" description="Helicase ATP-binding" evidence="9">
    <location>
        <begin position="97"/>
        <end position="276"/>
    </location>
</feature>
<dbReference type="AlphaFoldDB" id="A0A165FMA4"/>
<dbReference type="PROSITE" id="PS00039">
    <property type="entry name" value="DEAD_ATP_HELICASE"/>
    <property type="match status" value="1"/>
</dbReference>
<dbReference type="EMBL" id="KV423970">
    <property type="protein sequence ID" value="KZT56947.1"/>
    <property type="molecule type" value="Genomic_DNA"/>
</dbReference>
<dbReference type="InterPro" id="IPR000629">
    <property type="entry name" value="RNA-helicase_DEAD-box_CS"/>
</dbReference>
<evidence type="ECO:0000256" key="7">
    <source>
        <dbReference type="RuleBase" id="RU365068"/>
    </source>
</evidence>
<dbReference type="PROSITE" id="PS51192">
    <property type="entry name" value="HELICASE_ATP_BIND_1"/>
    <property type="match status" value="1"/>
</dbReference>
<feature type="region of interest" description="Disordered" evidence="8">
    <location>
        <begin position="1"/>
        <end position="58"/>
    </location>
</feature>
<feature type="compositionally biased region" description="Basic residues" evidence="8">
    <location>
        <begin position="13"/>
        <end position="22"/>
    </location>
</feature>
<comment type="domain">
    <text evidence="7">The Q motif is unique to and characteristic of the DEAD box family of RNA helicases and controls ATP binding and hydrolysis.</text>
</comment>
<name>A0A165FMA4_9BASI</name>
<evidence type="ECO:0000256" key="8">
    <source>
        <dbReference type="SAM" id="MobiDB-lite"/>
    </source>
</evidence>
<keyword evidence="1 6" id="KW-0547">Nucleotide-binding</keyword>
<evidence type="ECO:0000259" key="10">
    <source>
        <dbReference type="PROSITE" id="PS51194"/>
    </source>
</evidence>
<feature type="region of interest" description="Disordered" evidence="8">
    <location>
        <begin position="554"/>
        <end position="579"/>
    </location>
</feature>
<dbReference type="SMART" id="SM00490">
    <property type="entry name" value="HELICc"/>
    <property type="match status" value="1"/>
</dbReference>
<evidence type="ECO:0000256" key="5">
    <source>
        <dbReference type="ARBA" id="ARBA00022884"/>
    </source>
</evidence>
<evidence type="ECO:0000256" key="1">
    <source>
        <dbReference type="ARBA" id="ARBA00022741"/>
    </source>
</evidence>
<dbReference type="Gene3D" id="3.40.50.300">
    <property type="entry name" value="P-loop containing nucleotide triphosphate hydrolases"/>
    <property type="match status" value="2"/>
</dbReference>
<dbReference type="Pfam" id="PF00271">
    <property type="entry name" value="Helicase_C"/>
    <property type="match status" value="1"/>
</dbReference>
<evidence type="ECO:0000256" key="3">
    <source>
        <dbReference type="ARBA" id="ARBA00022806"/>
    </source>
</evidence>
<gene>
    <name evidence="11" type="ORF">CALCODRAFT_434978</name>
</gene>
<dbReference type="GO" id="GO:0003723">
    <property type="term" value="F:RNA binding"/>
    <property type="evidence" value="ECO:0007669"/>
    <property type="project" value="UniProtKB-UniRule"/>
</dbReference>
<dbReference type="OrthoDB" id="193716at2759"/>
<dbReference type="EC" id="3.6.4.13" evidence="7"/>
<dbReference type="PROSITE" id="PS51194">
    <property type="entry name" value="HELICASE_CTER"/>
    <property type="match status" value="1"/>
</dbReference>
<feature type="compositionally biased region" description="Low complexity" evidence="8">
    <location>
        <begin position="39"/>
        <end position="49"/>
    </location>
</feature>
<dbReference type="GO" id="GO:0016787">
    <property type="term" value="F:hydrolase activity"/>
    <property type="evidence" value="ECO:0007669"/>
    <property type="project" value="UniProtKB-KW"/>
</dbReference>
<feature type="domain" description="Helicase C-terminal" evidence="10">
    <location>
        <begin position="302"/>
        <end position="459"/>
    </location>
</feature>
<evidence type="ECO:0000313" key="12">
    <source>
        <dbReference type="Proteomes" id="UP000076842"/>
    </source>
</evidence>
<dbReference type="InParanoid" id="A0A165FMA4"/>
<dbReference type="Pfam" id="PF00270">
    <property type="entry name" value="DEAD"/>
    <property type="match status" value="1"/>
</dbReference>
<dbReference type="CDD" id="cd18787">
    <property type="entry name" value="SF2_C_DEAD"/>
    <property type="match status" value="1"/>
</dbReference>
<proteinExistence type="inferred from homology"/>
<evidence type="ECO:0000256" key="6">
    <source>
        <dbReference type="RuleBase" id="RU000492"/>
    </source>
</evidence>
<evidence type="ECO:0000256" key="4">
    <source>
        <dbReference type="ARBA" id="ARBA00022840"/>
    </source>
</evidence>
<dbReference type="SMART" id="SM00487">
    <property type="entry name" value="DEXDc"/>
    <property type="match status" value="1"/>
</dbReference>
<comment type="function">
    <text evidence="7">RNA helicase.</text>
</comment>